<organism evidence="2">
    <name type="scientific">Anguilla anguilla</name>
    <name type="common">European freshwater eel</name>
    <name type="synonym">Muraena anguilla</name>
    <dbReference type="NCBI Taxonomy" id="7936"/>
    <lineage>
        <taxon>Eukaryota</taxon>
        <taxon>Metazoa</taxon>
        <taxon>Chordata</taxon>
        <taxon>Craniata</taxon>
        <taxon>Vertebrata</taxon>
        <taxon>Euteleostomi</taxon>
        <taxon>Actinopterygii</taxon>
        <taxon>Neopterygii</taxon>
        <taxon>Teleostei</taxon>
        <taxon>Anguilliformes</taxon>
        <taxon>Anguillidae</taxon>
        <taxon>Anguilla</taxon>
    </lineage>
</organism>
<protein>
    <submittedName>
        <fullName evidence="2">Uncharacterized protein</fullName>
    </submittedName>
</protein>
<sequence>MLNMFILFVSKLLQWKCHLILDPIRNNLERKKTLKKSKKSRWFNYVEINVN</sequence>
<feature type="signal peptide" evidence="1">
    <location>
        <begin position="1"/>
        <end position="19"/>
    </location>
</feature>
<proteinExistence type="predicted"/>
<reference evidence="2" key="1">
    <citation type="submission" date="2014-11" db="EMBL/GenBank/DDBJ databases">
        <authorList>
            <person name="Amaro Gonzalez C."/>
        </authorList>
    </citation>
    <scope>NUCLEOTIDE SEQUENCE</scope>
</reference>
<feature type="chain" id="PRO_5002432999" evidence="1">
    <location>
        <begin position="20"/>
        <end position="51"/>
    </location>
</feature>
<keyword evidence="1" id="KW-0732">Signal</keyword>
<name>A0A0E9U4V5_ANGAN</name>
<dbReference type="AlphaFoldDB" id="A0A0E9U4V5"/>
<reference evidence="2" key="2">
    <citation type="journal article" date="2015" name="Fish Shellfish Immunol.">
        <title>Early steps in the European eel (Anguilla anguilla)-Vibrio vulnificus interaction in the gills: Role of the RtxA13 toxin.</title>
        <authorList>
            <person name="Callol A."/>
            <person name="Pajuelo D."/>
            <person name="Ebbesson L."/>
            <person name="Teles M."/>
            <person name="MacKenzie S."/>
            <person name="Amaro C."/>
        </authorList>
    </citation>
    <scope>NUCLEOTIDE SEQUENCE</scope>
</reference>
<dbReference type="EMBL" id="GBXM01048579">
    <property type="protein sequence ID" value="JAH59998.1"/>
    <property type="molecule type" value="Transcribed_RNA"/>
</dbReference>
<evidence type="ECO:0000313" key="2">
    <source>
        <dbReference type="EMBL" id="JAH59998.1"/>
    </source>
</evidence>
<evidence type="ECO:0000256" key="1">
    <source>
        <dbReference type="SAM" id="SignalP"/>
    </source>
</evidence>
<accession>A0A0E9U4V5</accession>